<dbReference type="AlphaFoldDB" id="L0IBF4"/>
<dbReference type="RefSeq" id="WP_015300242.1">
    <property type="nucleotide sequence ID" value="NC_019964.1"/>
</dbReference>
<dbReference type="OrthoDB" id="379674at2157"/>
<dbReference type="KEGG" id="hru:Halru_0957"/>
<dbReference type="HOGENOM" id="CLU_904914_0_0_2"/>
<keyword evidence="2" id="KW-1185">Reference proteome</keyword>
<evidence type="ECO:0000313" key="1">
    <source>
        <dbReference type="EMBL" id="AGB15576.1"/>
    </source>
</evidence>
<dbReference type="eggNOG" id="arCOG06816">
    <property type="taxonomic scope" value="Archaea"/>
</dbReference>
<sequence length="307" mass="34219">MLRGGCATIVAGVTASAAGCLTDGEQANNSAEEYNSAVDLLKQNSEVFNEYGSQEELPDSFNKEEIHRRVNSAEQHLDEAKSGADDELSAKIDNAEAIAKYQRKAASYNALLVDQKHCMDSFGSLSSAERWEDANKKIKECVSGFDETEKALTETQSAYNDIDQELLDEEGRLEVEDLGDELQFEEETLNVVGELINSFDLFAEGMPVLMGGFEDYEAENWHSSQEKFEEARDTFAQSEGRLSELENDPDLPASFESDVVETRCYVDALREGTDYWAKSAAAANRRNWNDAEYYAQEGNTAFDRCSM</sequence>
<evidence type="ECO:0000313" key="2">
    <source>
        <dbReference type="Proteomes" id="UP000010846"/>
    </source>
</evidence>
<dbReference type="PROSITE" id="PS51257">
    <property type="entry name" value="PROKAR_LIPOPROTEIN"/>
    <property type="match status" value="1"/>
</dbReference>
<dbReference type="EMBL" id="CP003050">
    <property type="protein sequence ID" value="AGB15576.1"/>
    <property type="molecule type" value="Genomic_DNA"/>
</dbReference>
<protein>
    <submittedName>
        <fullName evidence="1">Uncharacterized protein</fullName>
    </submittedName>
</protein>
<accession>L0IBF4</accession>
<dbReference type="GeneID" id="14375211"/>
<name>L0IBF4_HALRX</name>
<proteinExistence type="predicted"/>
<dbReference type="Proteomes" id="UP000010846">
    <property type="component" value="Chromosome"/>
</dbReference>
<reference evidence="1" key="1">
    <citation type="submission" date="2011-09" db="EMBL/GenBank/DDBJ databases">
        <title>Complete sequence of Halovivax ruber XH-70.</title>
        <authorList>
            <consortium name="US DOE Joint Genome Institute"/>
            <person name="Lucas S."/>
            <person name="Han J."/>
            <person name="Lapidus A."/>
            <person name="Cheng J.-F."/>
            <person name="Goodwin L."/>
            <person name="Pitluck S."/>
            <person name="Peters L."/>
            <person name="Mikhailova N."/>
            <person name="Davenport K."/>
            <person name="Detter J.C."/>
            <person name="Han C."/>
            <person name="Tapia R."/>
            <person name="Land M."/>
            <person name="Hauser L."/>
            <person name="Kyrpides N."/>
            <person name="Ivanova N."/>
            <person name="Pagani I."/>
            <person name="Sproer C."/>
            <person name="Anderson I."/>
            <person name="Woyke T."/>
        </authorList>
    </citation>
    <scope>NUCLEOTIDE SEQUENCE</scope>
    <source>
        <strain evidence="1">XH-70</strain>
    </source>
</reference>
<gene>
    <name evidence="1" type="ordered locus">Halru_0957</name>
</gene>
<organism evidence="1 2">
    <name type="scientific">Halovivax ruber (strain DSM 18193 / JCM 13892 / XH-70)</name>
    <dbReference type="NCBI Taxonomy" id="797302"/>
    <lineage>
        <taxon>Archaea</taxon>
        <taxon>Methanobacteriati</taxon>
        <taxon>Methanobacteriota</taxon>
        <taxon>Stenosarchaea group</taxon>
        <taxon>Halobacteria</taxon>
        <taxon>Halobacteriales</taxon>
        <taxon>Natrialbaceae</taxon>
        <taxon>Halovivax</taxon>
    </lineage>
</organism>